<dbReference type="PANTHER" id="PTHR32114:SF2">
    <property type="entry name" value="ABC TRANSPORTER ABCH.3"/>
    <property type="match status" value="1"/>
</dbReference>
<proteinExistence type="inferred from homology"/>
<dbReference type="EMBL" id="JBHSDV010000001">
    <property type="protein sequence ID" value="MFC4387494.1"/>
    <property type="molecule type" value="Genomic_DNA"/>
</dbReference>
<sequence length="504" mass="58352">MQIKFKELNLKSFKSHQEITVNFGERTVIVGDNHQGKSSIGEAISWLLYGIDTFGSKLDPEPVTYESDGTKVDLLIELPEKEVLLSRELKKGRTKYFINEVPGKAGEYDEVVKHLFESKEFFLSLYNPKYFFTQHWEKQREMLLSYVPEPGSKQILAALPGAQSEKLAALMKKHNLDDLNKLYRDSKTTKDKDYIRMQERVKTLKEEMEQYKQLVPLPSLRTEKNQLEKKRNEKEKIIDNAADENHEIRKITMQIDSLTSQIDRGKETYKRLKEREIETTCFSCGQELTDEAKNKAQNALDDEVKEVATQVNPLIQQRKELREKLAKTTFVEVDDNLRAEVREIQNKINDIDMEINKHVQVEQLEKRIEEAELKEKELLEELNEAIFIVDSIKDYHAKQAELQADKVQSLFETLSVRLFKEQKNGDIKPTFEIQMDGKDYSKLSLSESIRAGLELREVLSEQSKIIAPVFVDNSESITKFKEPSGQLIMAKVVAGQELKIEGDK</sequence>
<dbReference type="InterPro" id="IPR027417">
    <property type="entry name" value="P-loop_NTPase"/>
</dbReference>
<dbReference type="SUPFAM" id="SSF52540">
    <property type="entry name" value="P-loop containing nucleoside triphosphate hydrolases"/>
    <property type="match status" value="1"/>
</dbReference>
<dbReference type="Proteomes" id="UP001595880">
    <property type="component" value="Unassembled WGS sequence"/>
</dbReference>
<evidence type="ECO:0000313" key="7">
    <source>
        <dbReference type="Proteomes" id="UP001595880"/>
    </source>
</evidence>
<feature type="coiled-coil region" evidence="4">
    <location>
        <begin position="194"/>
        <end position="275"/>
    </location>
</feature>
<comment type="similarity">
    <text evidence="1">Belongs to the SMC family. SbcC subfamily.</text>
</comment>
<comment type="subunit">
    <text evidence="2">Heterodimer of SbcC and SbcD.</text>
</comment>
<dbReference type="PANTHER" id="PTHR32114">
    <property type="entry name" value="ABC TRANSPORTER ABCH.3"/>
    <property type="match status" value="1"/>
</dbReference>
<evidence type="ECO:0000256" key="1">
    <source>
        <dbReference type="ARBA" id="ARBA00006930"/>
    </source>
</evidence>
<gene>
    <name evidence="6" type="ORF">ACFOZ1_06665</name>
</gene>
<evidence type="ECO:0000256" key="2">
    <source>
        <dbReference type="ARBA" id="ARBA00011322"/>
    </source>
</evidence>
<comment type="caution">
    <text evidence="6">The sequence shown here is derived from an EMBL/GenBank/DDBJ whole genome shotgun (WGS) entry which is preliminary data.</text>
</comment>
<dbReference type="Gene3D" id="1.10.287.510">
    <property type="entry name" value="Helix hairpin bin"/>
    <property type="match status" value="1"/>
</dbReference>
<reference evidence="7" key="1">
    <citation type="journal article" date="2019" name="Int. J. Syst. Evol. Microbiol.">
        <title>The Global Catalogue of Microorganisms (GCM) 10K type strain sequencing project: providing services to taxonomists for standard genome sequencing and annotation.</title>
        <authorList>
            <consortium name="The Broad Institute Genomics Platform"/>
            <consortium name="The Broad Institute Genome Sequencing Center for Infectious Disease"/>
            <person name="Wu L."/>
            <person name="Ma J."/>
        </authorList>
    </citation>
    <scope>NUCLEOTIDE SEQUENCE [LARGE SCALE GENOMIC DNA]</scope>
    <source>
        <strain evidence="7">KACC 14058</strain>
    </source>
</reference>
<evidence type="ECO:0000256" key="4">
    <source>
        <dbReference type="SAM" id="Coils"/>
    </source>
</evidence>
<keyword evidence="4" id="KW-0175">Coiled coil</keyword>
<name>A0ABV8VSP2_9BACI</name>
<organism evidence="6 7">
    <name type="scientific">Gracilibacillus marinus</name>
    <dbReference type="NCBI Taxonomy" id="630535"/>
    <lineage>
        <taxon>Bacteria</taxon>
        <taxon>Bacillati</taxon>
        <taxon>Bacillota</taxon>
        <taxon>Bacilli</taxon>
        <taxon>Bacillales</taxon>
        <taxon>Bacillaceae</taxon>
        <taxon>Gracilibacillus</taxon>
    </lineage>
</organism>
<dbReference type="Gene3D" id="3.40.50.300">
    <property type="entry name" value="P-loop containing nucleotide triphosphate hydrolases"/>
    <property type="match status" value="1"/>
</dbReference>
<protein>
    <recommendedName>
        <fullName evidence="3">Nuclease SbcCD subunit C</fullName>
    </recommendedName>
</protein>
<evidence type="ECO:0000313" key="6">
    <source>
        <dbReference type="EMBL" id="MFC4387494.1"/>
    </source>
</evidence>
<evidence type="ECO:0000259" key="5">
    <source>
        <dbReference type="Pfam" id="PF13476"/>
    </source>
</evidence>
<feature type="domain" description="Rad50/SbcC-type AAA" evidence="5">
    <location>
        <begin position="8"/>
        <end position="262"/>
    </location>
</feature>
<accession>A0ABV8VSP2</accession>
<dbReference type="RefSeq" id="WP_390197417.1">
    <property type="nucleotide sequence ID" value="NZ_JBHSDV010000001.1"/>
</dbReference>
<dbReference type="Pfam" id="PF13476">
    <property type="entry name" value="AAA_23"/>
    <property type="match status" value="1"/>
</dbReference>
<evidence type="ECO:0000256" key="3">
    <source>
        <dbReference type="ARBA" id="ARBA00013368"/>
    </source>
</evidence>
<keyword evidence="7" id="KW-1185">Reference proteome</keyword>
<dbReference type="InterPro" id="IPR038729">
    <property type="entry name" value="Rad50/SbcC_AAA"/>
</dbReference>
<feature type="coiled-coil region" evidence="4">
    <location>
        <begin position="334"/>
        <end position="388"/>
    </location>
</feature>